<evidence type="ECO:0000313" key="6">
    <source>
        <dbReference type="EMBL" id="HGE75744.1"/>
    </source>
</evidence>
<dbReference type="Gene3D" id="3.40.640.10">
    <property type="entry name" value="Type I PLP-dependent aspartate aminotransferase-like (Major domain)"/>
    <property type="match status" value="1"/>
</dbReference>
<gene>
    <name evidence="6" type="ORF">ENX73_06445</name>
</gene>
<dbReference type="PANTHER" id="PTHR11986:SF79">
    <property type="entry name" value="ACETYLORNITHINE AMINOTRANSFERASE, MITOCHONDRIAL"/>
    <property type="match status" value="1"/>
</dbReference>
<protein>
    <submittedName>
        <fullName evidence="6">Aspartate aminotransferase family protein</fullName>
    </submittedName>
</protein>
<proteinExistence type="inferred from homology"/>
<dbReference type="InterPro" id="IPR015422">
    <property type="entry name" value="PyrdxlP-dep_Trfase_small"/>
</dbReference>
<keyword evidence="4 5" id="KW-0663">Pyridoxal phosphate</keyword>
<dbReference type="AlphaFoldDB" id="A0A7V3RFK1"/>
<dbReference type="SUPFAM" id="SSF53383">
    <property type="entry name" value="PLP-dependent transferases"/>
    <property type="match status" value="1"/>
</dbReference>
<sequence length="386" mass="42705">MTSDFIAQVYKPFPFTVSRAKGVHVWDTTGKEYIDTFAGIGVLALGHSNVDVTKAIKNKLDNYTHLSNFFFDPDANDVAKSLVEKSGRNGKVYFGNSGTESNEAAIKAVKKRNGKILSFNGNFHGRTIGSLSITGFERLRKPFGSLLGEVVFLPFSDPQAFKEFMNINGENISAVFLETTLGSGGLKVITEEFADSIMEYKERFNFTLVIDEVQAGLGRTGKFYSYQHFKKLKPDIITTAKALGGGLPLSATIFLDDYSNTFGVGEHGSTFAPNPVALAAAKVVLSNLTEEFMNDVEQKGRYFREKLDESSDERFKEVRGMGLMIGVELNERNIEDWILDAGLKNGLLLNVVGGNTVRFLPALNITYDEIDKIVIKFKKIMDGFAR</sequence>
<dbReference type="InterPro" id="IPR015421">
    <property type="entry name" value="PyrdxlP-dep_Trfase_major"/>
</dbReference>
<dbReference type="InterPro" id="IPR005814">
    <property type="entry name" value="Aminotrans_3"/>
</dbReference>
<name>A0A7V3RFK1_9BACT</name>
<dbReference type="Pfam" id="PF00202">
    <property type="entry name" value="Aminotran_3"/>
    <property type="match status" value="1"/>
</dbReference>
<dbReference type="Gene3D" id="3.90.1150.10">
    <property type="entry name" value="Aspartate Aminotransferase, domain 1"/>
    <property type="match status" value="1"/>
</dbReference>
<dbReference type="EMBL" id="DTPE01000253">
    <property type="protein sequence ID" value="HGE75744.1"/>
    <property type="molecule type" value="Genomic_DNA"/>
</dbReference>
<keyword evidence="2 6" id="KW-0032">Aminotransferase</keyword>
<dbReference type="InterPro" id="IPR050103">
    <property type="entry name" value="Class-III_PLP-dep_AT"/>
</dbReference>
<dbReference type="FunFam" id="3.40.640.10:FF:000004">
    <property type="entry name" value="Acetylornithine aminotransferase"/>
    <property type="match status" value="1"/>
</dbReference>
<dbReference type="PIRSF" id="PIRSF000521">
    <property type="entry name" value="Transaminase_4ab_Lys_Orn"/>
    <property type="match status" value="1"/>
</dbReference>
<comment type="cofactor">
    <cofactor evidence="1">
        <name>pyridoxal 5'-phosphate</name>
        <dbReference type="ChEBI" id="CHEBI:597326"/>
    </cofactor>
</comment>
<dbReference type="PANTHER" id="PTHR11986">
    <property type="entry name" value="AMINOTRANSFERASE CLASS III"/>
    <property type="match status" value="1"/>
</dbReference>
<dbReference type="CDD" id="cd00610">
    <property type="entry name" value="OAT_like"/>
    <property type="match status" value="1"/>
</dbReference>
<evidence type="ECO:0000256" key="2">
    <source>
        <dbReference type="ARBA" id="ARBA00022576"/>
    </source>
</evidence>
<dbReference type="GO" id="GO:0030170">
    <property type="term" value="F:pyridoxal phosphate binding"/>
    <property type="evidence" value="ECO:0007669"/>
    <property type="project" value="InterPro"/>
</dbReference>
<dbReference type="GO" id="GO:0008483">
    <property type="term" value="F:transaminase activity"/>
    <property type="evidence" value="ECO:0007669"/>
    <property type="project" value="UniProtKB-KW"/>
</dbReference>
<evidence type="ECO:0000256" key="5">
    <source>
        <dbReference type="RuleBase" id="RU003560"/>
    </source>
</evidence>
<organism evidence="6">
    <name type="scientific">Mesoaciditoga lauensis</name>
    <dbReference type="NCBI Taxonomy" id="1495039"/>
    <lineage>
        <taxon>Bacteria</taxon>
        <taxon>Thermotogati</taxon>
        <taxon>Thermotogota</taxon>
        <taxon>Thermotogae</taxon>
        <taxon>Mesoaciditogales</taxon>
        <taxon>Mesoaciditogaceae</taxon>
        <taxon>Mesoaciditoga</taxon>
    </lineage>
</organism>
<accession>A0A7V3RFK1</accession>
<comment type="caution">
    <text evidence="6">The sequence shown here is derived from an EMBL/GenBank/DDBJ whole genome shotgun (WGS) entry which is preliminary data.</text>
</comment>
<dbReference type="InterPro" id="IPR015424">
    <property type="entry name" value="PyrdxlP-dep_Trfase"/>
</dbReference>
<evidence type="ECO:0000256" key="3">
    <source>
        <dbReference type="ARBA" id="ARBA00022679"/>
    </source>
</evidence>
<dbReference type="GO" id="GO:0042802">
    <property type="term" value="F:identical protein binding"/>
    <property type="evidence" value="ECO:0007669"/>
    <property type="project" value="TreeGrafter"/>
</dbReference>
<keyword evidence="3 6" id="KW-0808">Transferase</keyword>
<dbReference type="InterPro" id="IPR049704">
    <property type="entry name" value="Aminotrans_3_PPA_site"/>
</dbReference>
<evidence type="ECO:0000256" key="4">
    <source>
        <dbReference type="ARBA" id="ARBA00022898"/>
    </source>
</evidence>
<comment type="similarity">
    <text evidence="5">Belongs to the class-III pyridoxal-phosphate-dependent aminotransferase family.</text>
</comment>
<reference evidence="6" key="1">
    <citation type="journal article" date="2020" name="mSystems">
        <title>Genome- and Community-Level Interaction Insights into Carbon Utilization and Element Cycling Functions of Hydrothermarchaeota in Hydrothermal Sediment.</title>
        <authorList>
            <person name="Zhou Z."/>
            <person name="Liu Y."/>
            <person name="Xu W."/>
            <person name="Pan J."/>
            <person name="Luo Z.H."/>
            <person name="Li M."/>
        </authorList>
    </citation>
    <scope>NUCLEOTIDE SEQUENCE [LARGE SCALE GENOMIC DNA]</scope>
    <source>
        <strain evidence="6">SpSt-966</strain>
    </source>
</reference>
<dbReference type="PROSITE" id="PS00600">
    <property type="entry name" value="AA_TRANSFER_CLASS_3"/>
    <property type="match status" value="1"/>
</dbReference>
<evidence type="ECO:0000256" key="1">
    <source>
        <dbReference type="ARBA" id="ARBA00001933"/>
    </source>
</evidence>